<name>A0AAN6WLD5_9PEZI</name>
<keyword evidence="2" id="KW-1185">Reference proteome</keyword>
<reference evidence="1" key="1">
    <citation type="journal article" date="2023" name="Mol. Phylogenet. Evol.">
        <title>Genome-scale phylogeny and comparative genomics of the fungal order Sordariales.</title>
        <authorList>
            <person name="Hensen N."/>
            <person name="Bonometti L."/>
            <person name="Westerberg I."/>
            <person name="Brannstrom I.O."/>
            <person name="Guillou S."/>
            <person name="Cros-Aarteil S."/>
            <person name="Calhoun S."/>
            <person name="Haridas S."/>
            <person name="Kuo A."/>
            <person name="Mondo S."/>
            <person name="Pangilinan J."/>
            <person name="Riley R."/>
            <person name="LaButti K."/>
            <person name="Andreopoulos B."/>
            <person name="Lipzen A."/>
            <person name="Chen C."/>
            <person name="Yan M."/>
            <person name="Daum C."/>
            <person name="Ng V."/>
            <person name="Clum A."/>
            <person name="Steindorff A."/>
            <person name="Ohm R.A."/>
            <person name="Martin F."/>
            <person name="Silar P."/>
            <person name="Natvig D.O."/>
            <person name="Lalanne C."/>
            <person name="Gautier V."/>
            <person name="Ament-Velasquez S.L."/>
            <person name="Kruys A."/>
            <person name="Hutchinson M.I."/>
            <person name="Powell A.J."/>
            <person name="Barry K."/>
            <person name="Miller A.N."/>
            <person name="Grigoriev I.V."/>
            <person name="Debuchy R."/>
            <person name="Gladieux P."/>
            <person name="Hiltunen Thoren M."/>
            <person name="Johannesson H."/>
        </authorList>
    </citation>
    <scope>NUCLEOTIDE SEQUENCE</scope>
    <source>
        <strain evidence="1">PSN309</strain>
    </source>
</reference>
<comment type="caution">
    <text evidence="1">The sequence shown here is derived from an EMBL/GenBank/DDBJ whole genome shotgun (WGS) entry which is preliminary data.</text>
</comment>
<dbReference type="AlphaFoldDB" id="A0AAN6WLD5"/>
<sequence>MESRAHRRITQQEAQELMIKGFSPNYRGNPDLDRNRSAMIPEGENCSLFLVGLPPNISTHDLLAGVRGIGRVYATHINPPEPNRGHEMSAAKLVFFDRDAAERFYAFAQGEGFRVPANPTFRARVTWNRIRSAQVDPAGVKSRVLLISGPPEVVNEGYLRAYFDQKLIYQIDEILSHGTSPDGSRALVEFRFGSYRCQAEAARMALSREFREWGVLCEFGTYSYLLLIPLTSLSRLSFFTRNESMNMIRMANDRITFYKQQAETPAILRGRWPPGCRAHTRWDSSSEPEDTTGGMSWRLVGICSMLLGVFGRTMGSILMSMWFLQLVFRFSSRDGRGSGHV</sequence>
<accession>A0AAN6WLD5</accession>
<reference evidence="1" key="2">
    <citation type="submission" date="2023-05" db="EMBL/GenBank/DDBJ databases">
        <authorList>
            <consortium name="Lawrence Berkeley National Laboratory"/>
            <person name="Steindorff A."/>
            <person name="Hensen N."/>
            <person name="Bonometti L."/>
            <person name="Westerberg I."/>
            <person name="Brannstrom I.O."/>
            <person name="Guillou S."/>
            <person name="Cros-Aarteil S."/>
            <person name="Calhoun S."/>
            <person name="Haridas S."/>
            <person name="Kuo A."/>
            <person name="Mondo S."/>
            <person name="Pangilinan J."/>
            <person name="Riley R."/>
            <person name="Labutti K."/>
            <person name="Andreopoulos B."/>
            <person name="Lipzen A."/>
            <person name="Chen C."/>
            <person name="Yanf M."/>
            <person name="Daum C."/>
            <person name="Ng V."/>
            <person name="Clum A."/>
            <person name="Ohm R."/>
            <person name="Martin F."/>
            <person name="Silar P."/>
            <person name="Natvig D."/>
            <person name="Lalanne C."/>
            <person name="Gautier V."/>
            <person name="Ament-Velasquez S.L."/>
            <person name="Kruys A."/>
            <person name="Hutchinson M.I."/>
            <person name="Powell A.J."/>
            <person name="Barry K."/>
            <person name="Miller A.N."/>
            <person name="Grigoriev I.V."/>
            <person name="Debuchy R."/>
            <person name="Gladieux P."/>
            <person name="Thoren M.H."/>
            <person name="Johannesson H."/>
        </authorList>
    </citation>
    <scope>NUCLEOTIDE SEQUENCE</scope>
    <source>
        <strain evidence="1">PSN309</strain>
    </source>
</reference>
<protein>
    <recommendedName>
        <fullName evidence="3">RRM domain-containing protein</fullName>
    </recommendedName>
</protein>
<evidence type="ECO:0000313" key="2">
    <source>
        <dbReference type="Proteomes" id="UP001302126"/>
    </source>
</evidence>
<dbReference type="EMBL" id="MU864551">
    <property type="protein sequence ID" value="KAK4183406.1"/>
    <property type="molecule type" value="Genomic_DNA"/>
</dbReference>
<organism evidence="1 2">
    <name type="scientific">Podospora australis</name>
    <dbReference type="NCBI Taxonomy" id="1536484"/>
    <lineage>
        <taxon>Eukaryota</taxon>
        <taxon>Fungi</taxon>
        <taxon>Dikarya</taxon>
        <taxon>Ascomycota</taxon>
        <taxon>Pezizomycotina</taxon>
        <taxon>Sordariomycetes</taxon>
        <taxon>Sordariomycetidae</taxon>
        <taxon>Sordariales</taxon>
        <taxon>Podosporaceae</taxon>
        <taxon>Podospora</taxon>
    </lineage>
</organism>
<evidence type="ECO:0000313" key="1">
    <source>
        <dbReference type="EMBL" id="KAK4183406.1"/>
    </source>
</evidence>
<evidence type="ECO:0008006" key="3">
    <source>
        <dbReference type="Google" id="ProtNLM"/>
    </source>
</evidence>
<dbReference type="Proteomes" id="UP001302126">
    <property type="component" value="Unassembled WGS sequence"/>
</dbReference>
<gene>
    <name evidence="1" type="ORF">QBC35DRAFT_543807</name>
</gene>
<proteinExistence type="predicted"/>